<feature type="signal peptide" evidence="1">
    <location>
        <begin position="1"/>
        <end position="25"/>
    </location>
</feature>
<gene>
    <name evidence="3" type="ORF">ACERK3_18820</name>
</gene>
<dbReference type="InterPro" id="IPR013424">
    <property type="entry name" value="Ice-binding_C"/>
</dbReference>
<dbReference type="Proteomes" id="UP001575105">
    <property type="component" value="Unassembled WGS sequence"/>
</dbReference>
<sequence length="252" mass="27521">MNRKHLSTTLTVAAAFGMAVASADAALVHDDFNRPNSNTVGTTSDGNDTWTEFEGQADQLTIRNNQLRFTHYATNSSPGLALTDLRLADGIIETQFDVIASDTSYARRSVINYRASSLANAAVHSSNNTFHVVVRGDWSTTVDLELYYGDSRTAGNMLASANISDDTAHYENPFSIRVSFIGNHHQVWIDDELLIDYIDPQNRNAEGAIGLSTNFTTMDVDYFTVIPEPASLALLGLGGLAMLGRRRNRAAQ</sequence>
<feature type="chain" id="PRO_5046908770" evidence="1">
    <location>
        <begin position="26"/>
        <end position="252"/>
    </location>
</feature>
<evidence type="ECO:0000313" key="4">
    <source>
        <dbReference type="Proteomes" id="UP001575105"/>
    </source>
</evidence>
<comment type="caution">
    <text evidence="3">The sequence shown here is derived from an EMBL/GenBank/DDBJ whole genome shotgun (WGS) entry which is preliminary data.</text>
</comment>
<dbReference type="NCBIfam" id="TIGR02595">
    <property type="entry name" value="PEP_CTERM"/>
    <property type="match status" value="1"/>
</dbReference>
<dbReference type="Gene3D" id="2.60.120.560">
    <property type="entry name" value="Exo-inulinase, domain 1"/>
    <property type="match status" value="1"/>
</dbReference>
<name>A0ABV4U9P5_9BACT</name>
<proteinExistence type="predicted"/>
<feature type="domain" description="Ice-binding protein C-terminal" evidence="2">
    <location>
        <begin position="226"/>
        <end position="247"/>
    </location>
</feature>
<evidence type="ECO:0000259" key="2">
    <source>
        <dbReference type="Pfam" id="PF07589"/>
    </source>
</evidence>
<protein>
    <submittedName>
        <fullName evidence="3">PEP-CTERM sorting domain-containing protein</fullName>
    </submittedName>
</protein>
<accession>A0ABV4U9P5</accession>
<evidence type="ECO:0000256" key="1">
    <source>
        <dbReference type="SAM" id="SignalP"/>
    </source>
</evidence>
<reference evidence="3 4" key="1">
    <citation type="submission" date="2024-08" db="EMBL/GenBank/DDBJ databases">
        <title>Whole-genome sequencing of halo(alkali)philic microorganisms from hypersaline lakes.</title>
        <authorList>
            <person name="Sorokin D.Y."/>
            <person name="Merkel A.Y."/>
            <person name="Messina E."/>
            <person name="Yakimov M."/>
        </authorList>
    </citation>
    <scope>NUCLEOTIDE SEQUENCE [LARGE SCALE GENOMIC DNA]</scope>
    <source>
        <strain evidence="3 4">AB-hyl4</strain>
    </source>
</reference>
<dbReference type="Pfam" id="PF07589">
    <property type="entry name" value="PEP-CTERM"/>
    <property type="match status" value="1"/>
</dbReference>
<evidence type="ECO:0000313" key="3">
    <source>
        <dbReference type="EMBL" id="MFA9480328.1"/>
    </source>
</evidence>
<dbReference type="EMBL" id="JBGUBD010000019">
    <property type="protein sequence ID" value="MFA9480328.1"/>
    <property type="molecule type" value="Genomic_DNA"/>
</dbReference>
<organism evidence="3 4">
    <name type="scientific">Natronomicrosphaera hydrolytica</name>
    <dbReference type="NCBI Taxonomy" id="3242702"/>
    <lineage>
        <taxon>Bacteria</taxon>
        <taxon>Pseudomonadati</taxon>
        <taxon>Planctomycetota</taxon>
        <taxon>Phycisphaerae</taxon>
        <taxon>Phycisphaerales</taxon>
        <taxon>Phycisphaeraceae</taxon>
        <taxon>Natronomicrosphaera</taxon>
    </lineage>
</organism>
<keyword evidence="4" id="KW-1185">Reference proteome</keyword>
<keyword evidence="1" id="KW-0732">Signal</keyword>
<dbReference type="RefSeq" id="WP_425347249.1">
    <property type="nucleotide sequence ID" value="NZ_JBGUBD010000019.1"/>
</dbReference>